<keyword evidence="10" id="KW-1185">Reference proteome</keyword>
<keyword evidence="5" id="KW-0862">Zinc</keyword>
<evidence type="ECO:0000313" key="9">
    <source>
        <dbReference type="EMBL" id="EDV29389.1"/>
    </source>
</evidence>
<dbReference type="GO" id="GO:0008270">
    <property type="term" value="F:zinc ion binding"/>
    <property type="evidence" value="ECO:0007669"/>
    <property type="project" value="InterPro"/>
</dbReference>
<evidence type="ECO:0000313" key="10">
    <source>
        <dbReference type="Proteomes" id="UP000009022"/>
    </source>
</evidence>
<dbReference type="Proteomes" id="UP000009022">
    <property type="component" value="Unassembled WGS sequence"/>
</dbReference>
<sequence>MKLGYKTELFTVKNKLETKNRKCIKRRLEHRNLSPKTWGQCFQTCKGHLQLPINIAYSDIQYIQGLALDLLGFEETTNQTLLLLNNGHTAHGPDNNVGSETFLNNLQYPLEEHIVFANTRYNEFLEAANSSDGLSNLYQVGKYGYALNPIIDNLKYIKHRAQSYPFSGLKIRSIINQNAASFAFNGSLTTPLCTENVAWHVMAHTLELSQAQARISICYGLPY</sequence>
<dbReference type="eggNOG" id="KOG0382">
    <property type="taxonomic scope" value="Eukaryota"/>
</dbReference>
<dbReference type="InterPro" id="IPR023561">
    <property type="entry name" value="Carbonic_anhydrase_a-class"/>
</dbReference>
<name>B3RKE1_TRIAD</name>
<comment type="similarity">
    <text evidence="2">Belongs to the alpha-carbonic anhydrase family.</text>
</comment>
<dbReference type="SMART" id="SM01057">
    <property type="entry name" value="Carb_anhydrase"/>
    <property type="match status" value="1"/>
</dbReference>
<reference evidence="9 10" key="1">
    <citation type="journal article" date="2008" name="Nature">
        <title>The Trichoplax genome and the nature of placozoans.</title>
        <authorList>
            <person name="Srivastava M."/>
            <person name="Begovic E."/>
            <person name="Chapman J."/>
            <person name="Putnam N.H."/>
            <person name="Hellsten U."/>
            <person name="Kawashima T."/>
            <person name="Kuo A."/>
            <person name="Mitros T."/>
            <person name="Salamov A."/>
            <person name="Carpenter M.L."/>
            <person name="Signorovitch A.Y."/>
            <person name="Moreno M.A."/>
            <person name="Kamm K."/>
            <person name="Grimwood J."/>
            <person name="Schmutz J."/>
            <person name="Shapiro H."/>
            <person name="Grigoriev I.V."/>
            <person name="Buss L.W."/>
            <person name="Schierwater B."/>
            <person name="Dellaporta S.L."/>
            <person name="Rokhsar D.S."/>
        </authorList>
    </citation>
    <scope>NUCLEOTIDE SEQUENCE [LARGE SCALE GENOMIC DNA]</scope>
    <source>
        <strain evidence="9 10">Grell-BS-1999</strain>
    </source>
</reference>
<evidence type="ECO:0000256" key="2">
    <source>
        <dbReference type="ARBA" id="ARBA00010718"/>
    </source>
</evidence>
<evidence type="ECO:0000256" key="7">
    <source>
        <dbReference type="ARBA" id="ARBA00048348"/>
    </source>
</evidence>
<accession>B3RKE1</accession>
<dbReference type="GO" id="GO:0005737">
    <property type="term" value="C:cytoplasm"/>
    <property type="evidence" value="ECO:0000318"/>
    <property type="project" value="GO_Central"/>
</dbReference>
<dbReference type="InterPro" id="IPR001148">
    <property type="entry name" value="CA_dom"/>
</dbReference>
<dbReference type="GO" id="GO:0004089">
    <property type="term" value="F:carbonate dehydratase activity"/>
    <property type="evidence" value="ECO:0000318"/>
    <property type="project" value="GO_Central"/>
</dbReference>
<dbReference type="InterPro" id="IPR036398">
    <property type="entry name" value="CA_dom_sf"/>
</dbReference>
<comment type="catalytic activity">
    <reaction evidence="7">
        <text>hydrogencarbonate + H(+) = CO2 + H2O</text>
        <dbReference type="Rhea" id="RHEA:10748"/>
        <dbReference type="ChEBI" id="CHEBI:15377"/>
        <dbReference type="ChEBI" id="CHEBI:15378"/>
        <dbReference type="ChEBI" id="CHEBI:16526"/>
        <dbReference type="ChEBI" id="CHEBI:17544"/>
        <dbReference type="EC" id="4.2.1.1"/>
    </reaction>
</comment>
<dbReference type="HOGENOM" id="CLU_1241537_0_0_1"/>
<evidence type="ECO:0000256" key="1">
    <source>
        <dbReference type="ARBA" id="ARBA00001947"/>
    </source>
</evidence>
<keyword evidence="4" id="KW-0479">Metal-binding</keyword>
<proteinExistence type="inferred from homology"/>
<dbReference type="EMBL" id="DS985241">
    <property type="protein sequence ID" value="EDV29389.1"/>
    <property type="molecule type" value="Genomic_DNA"/>
</dbReference>
<gene>
    <name evidence="9" type="ORF">TRIADDRAFT_51647</name>
</gene>
<dbReference type="Gene3D" id="3.10.200.10">
    <property type="entry name" value="Alpha carbonic anhydrase"/>
    <property type="match status" value="2"/>
</dbReference>
<dbReference type="CTD" id="6748999"/>
<organism evidence="9 10">
    <name type="scientific">Trichoplax adhaerens</name>
    <name type="common">Trichoplax reptans</name>
    <dbReference type="NCBI Taxonomy" id="10228"/>
    <lineage>
        <taxon>Eukaryota</taxon>
        <taxon>Metazoa</taxon>
        <taxon>Placozoa</taxon>
        <taxon>Uniplacotomia</taxon>
        <taxon>Trichoplacea</taxon>
        <taxon>Trichoplacidae</taxon>
        <taxon>Trichoplax</taxon>
    </lineage>
</organism>
<evidence type="ECO:0000256" key="3">
    <source>
        <dbReference type="ARBA" id="ARBA00012925"/>
    </source>
</evidence>
<protein>
    <recommendedName>
        <fullName evidence="3">carbonic anhydrase</fullName>
        <ecNumber evidence="3">4.2.1.1</ecNumber>
    </recommendedName>
</protein>
<comment type="cofactor">
    <cofactor evidence="1">
        <name>Zn(2+)</name>
        <dbReference type="ChEBI" id="CHEBI:29105"/>
    </cofactor>
</comment>
<dbReference type="InParanoid" id="B3RKE1"/>
<evidence type="ECO:0000259" key="8">
    <source>
        <dbReference type="PROSITE" id="PS51144"/>
    </source>
</evidence>
<evidence type="ECO:0000256" key="6">
    <source>
        <dbReference type="ARBA" id="ARBA00023239"/>
    </source>
</evidence>
<dbReference type="OrthoDB" id="429145at2759"/>
<dbReference type="STRING" id="10228.B3RKE1"/>
<dbReference type="KEGG" id="tad:TRIADDRAFT_51647"/>
<dbReference type="SUPFAM" id="SSF51069">
    <property type="entry name" value="Carbonic anhydrase"/>
    <property type="match status" value="1"/>
</dbReference>
<evidence type="ECO:0000256" key="5">
    <source>
        <dbReference type="ARBA" id="ARBA00022833"/>
    </source>
</evidence>
<feature type="domain" description="Alpha-carbonic anhydrase" evidence="8">
    <location>
        <begin position="29"/>
        <end position="223"/>
    </location>
</feature>
<dbReference type="RefSeq" id="XP_002108591.1">
    <property type="nucleotide sequence ID" value="XM_002108555.1"/>
</dbReference>
<dbReference type="EC" id="4.2.1.1" evidence="3"/>
<dbReference type="PANTHER" id="PTHR18952">
    <property type="entry name" value="CARBONIC ANHYDRASE"/>
    <property type="match status" value="1"/>
</dbReference>
<dbReference type="PROSITE" id="PS51144">
    <property type="entry name" value="ALPHA_CA_2"/>
    <property type="match status" value="1"/>
</dbReference>
<dbReference type="GeneID" id="6748999"/>
<dbReference type="PhylomeDB" id="B3RKE1"/>
<dbReference type="PANTHER" id="PTHR18952:SF141">
    <property type="entry name" value="CARBONIC ANHYDRASE"/>
    <property type="match status" value="1"/>
</dbReference>
<keyword evidence="6" id="KW-0456">Lyase</keyword>
<evidence type="ECO:0000256" key="4">
    <source>
        <dbReference type="ARBA" id="ARBA00022723"/>
    </source>
</evidence>
<dbReference type="AlphaFoldDB" id="B3RKE1"/>
<dbReference type="Pfam" id="PF00194">
    <property type="entry name" value="Carb_anhydrase"/>
    <property type="match status" value="2"/>
</dbReference>